<accession>A0A6V7QBQ6</accession>
<feature type="region of interest" description="Disordered" evidence="1">
    <location>
        <begin position="1"/>
        <end position="34"/>
    </location>
</feature>
<sequence length="108" mass="11272">MYASLQSPSHGDSSLSAQYASSMPPSTTDLEPYAPLLSSPQRWFPLCTDLGAGLGAGFPGLQFGLGIGAGCGIGLDFGYGLRKGFAYDDKKKYSNIGNLFQDAANLPS</sequence>
<dbReference type="PANTHER" id="PTHR34201">
    <property type="entry name" value="GLYCINE-RICH PROTEIN"/>
    <property type="match status" value="1"/>
</dbReference>
<dbReference type="AlphaFoldDB" id="A0A6V7QBQ6"/>
<proteinExistence type="predicted"/>
<evidence type="ECO:0000256" key="1">
    <source>
        <dbReference type="SAM" id="MobiDB-lite"/>
    </source>
</evidence>
<gene>
    <name evidence="2" type="ORF">CB5_LOCUS23619</name>
</gene>
<dbReference type="InterPro" id="IPR053288">
    <property type="entry name" value="TGD_Bridge_Protein"/>
</dbReference>
<name>A0A6V7QBQ6_ANACO</name>
<feature type="compositionally biased region" description="Polar residues" evidence="1">
    <location>
        <begin position="1"/>
        <end position="29"/>
    </location>
</feature>
<evidence type="ECO:0000313" key="2">
    <source>
        <dbReference type="EMBL" id="CAD1840408.1"/>
    </source>
</evidence>
<protein>
    <submittedName>
        <fullName evidence="2">Uncharacterized protein</fullName>
    </submittedName>
</protein>
<organism evidence="2">
    <name type="scientific">Ananas comosus var. bracteatus</name>
    <name type="common">red pineapple</name>
    <dbReference type="NCBI Taxonomy" id="296719"/>
    <lineage>
        <taxon>Eukaryota</taxon>
        <taxon>Viridiplantae</taxon>
        <taxon>Streptophyta</taxon>
        <taxon>Embryophyta</taxon>
        <taxon>Tracheophyta</taxon>
        <taxon>Spermatophyta</taxon>
        <taxon>Magnoliopsida</taxon>
        <taxon>Liliopsida</taxon>
        <taxon>Poales</taxon>
        <taxon>Bromeliaceae</taxon>
        <taxon>Bromelioideae</taxon>
        <taxon>Ananas</taxon>
    </lineage>
</organism>
<dbReference type="PANTHER" id="PTHR34201:SF1">
    <property type="entry name" value="GLYCINE-RICH PROTEIN"/>
    <property type="match status" value="1"/>
</dbReference>
<dbReference type="EMBL" id="LR862135">
    <property type="protein sequence ID" value="CAD1840408.1"/>
    <property type="molecule type" value="Genomic_DNA"/>
</dbReference>
<reference evidence="2" key="1">
    <citation type="submission" date="2020-07" db="EMBL/GenBank/DDBJ databases">
        <authorList>
            <person name="Lin J."/>
        </authorList>
    </citation>
    <scope>NUCLEOTIDE SEQUENCE</scope>
</reference>